<keyword evidence="3" id="KW-1185">Reference proteome</keyword>
<evidence type="ECO:0000313" key="3">
    <source>
        <dbReference type="Proteomes" id="UP001632038"/>
    </source>
</evidence>
<protein>
    <submittedName>
        <fullName evidence="2">Uncharacterized protein</fullName>
    </submittedName>
</protein>
<accession>A0ABD3BI00</accession>
<comment type="caution">
    <text evidence="2">The sequence shown here is derived from an EMBL/GenBank/DDBJ whole genome shotgun (WGS) entry which is preliminary data.</text>
</comment>
<dbReference type="EMBL" id="JAVIJP010000087">
    <property type="protein sequence ID" value="KAL3616676.1"/>
    <property type="molecule type" value="Genomic_DNA"/>
</dbReference>
<reference evidence="3" key="1">
    <citation type="journal article" date="2024" name="IScience">
        <title>Strigolactones Initiate the Formation of Haustorium-like Structures in Castilleja.</title>
        <authorList>
            <person name="Buerger M."/>
            <person name="Peterson D."/>
            <person name="Chory J."/>
        </authorList>
    </citation>
    <scope>NUCLEOTIDE SEQUENCE [LARGE SCALE GENOMIC DNA]</scope>
</reference>
<dbReference type="AlphaFoldDB" id="A0ABD3BI00"/>
<proteinExistence type="predicted"/>
<evidence type="ECO:0000256" key="1">
    <source>
        <dbReference type="SAM" id="MobiDB-lite"/>
    </source>
</evidence>
<gene>
    <name evidence="2" type="ORF">CASFOL_039070</name>
</gene>
<dbReference type="Proteomes" id="UP001632038">
    <property type="component" value="Unassembled WGS sequence"/>
</dbReference>
<feature type="compositionally biased region" description="Polar residues" evidence="1">
    <location>
        <begin position="9"/>
        <end position="27"/>
    </location>
</feature>
<name>A0ABD3BI00_9LAMI</name>
<evidence type="ECO:0000313" key="2">
    <source>
        <dbReference type="EMBL" id="KAL3616676.1"/>
    </source>
</evidence>
<organism evidence="2 3">
    <name type="scientific">Castilleja foliolosa</name>
    <dbReference type="NCBI Taxonomy" id="1961234"/>
    <lineage>
        <taxon>Eukaryota</taxon>
        <taxon>Viridiplantae</taxon>
        <taxon>Streptophyta</taxon>
        <taxon>Embryophyta</taxon>
        <taxon>Tracheophyta</taxon>
        <taxon>Spermatophyta</taxon>
        <taxon>Magnoliopsida</taxon>
        <taxon>eudicotyledons</taxon>
        <taxon>Gunneridae</taxon>
        <taxon>Pentapetalae</taxon>
        <taxon>asterids</taxon>
        <taxon>lamiids</taxon>
        <taxon>Lamiales</taxon>
        <taxon>Orobanchaceae</taxon>
        <taxon>Pedicularideae</taxon>
        <taxon>Castillejinae</taxon>
        <taxon>Castilleja</taxon>
    </lineage>
</organism>
<feature type="region of interest" description="Disordered" evidence="1">
    <location>
        <begin position="1"/>
        <end position="30"/>
    </location>
</feature>
<sequence length="286" mass="32531">MSQMELKRSASSPLNVTNPNGRATPTEDSPLAQLFNDAGIQALVRIIVNSSLHDELVQNGKQFLISLQIVMNNSPEESASDIYKEACHVWVYERSLMSACTYAIDEERSLSDKLLFYTNDDPPAERMASMMKDPWLEYILGLEQSDAFVRGFLSILIAYWNVKELLYKYKVAQYRRTPAPKYTPPVNVKFEKVTYVIKHVKDFKNLREVLESMYGNDPDLVASLFEQISSFQVGGMDLARVWTPKDRARIGDRPLKIKVTLRSEGSNPLSLCKLSTVHTLPPNYII</sequence>